<keyword evidence="1" id="KW-0862">Zinc</keyword>
<dbReference type="EMBL" id="HBHX01051641">
    <property type="protein sequence ID" value="CAE0131134.1"/>
    <property type="molecule type" value="Transcribed_RNA"/>
</dbReference>
<organism evidence="5">
    <name type="scientific">Haptolina ericina</name>
    <dbReference type="NCBI Taxonomy" id="156174"/>
    <lineage>
        <taxon>Eukaryota</taxon>
        <taxon>Haptista</taxon>
        <taxon>Haptophyta</taxon>
        <taxon>Prymnesiophyceae</taxon>
        <taxon>Prymnesiales</taxon>
        <taxon>Prymnesiaceae</taxon>
        <taxon>Haptolina</taxon>
    </lineage>
</organism>
<dbReference type="GO" id="GO:0008270">
    <property type="term" value="F:zinc ion binding"/>
    <property type="evidence" value="ECO:0007669"/>
    <property type="project" value="UniProtKB-KW"/>
</dbReference>
<name>A0A7S3BCK7_9EUKA</name>
<evidence type="ECO:0000313" key="5">
    <source>
        <dbReference type="EMBL" id="CAE0131134.1"/>
    </source>
</evidence>
<dbReference type="InterPro" id="IPR013083">
    <property type="entry name" value="Znf_RING/FYVE/PHD"/>
</dbReference>
<dbReference type="AlphaFoldDB" id="A0A7S3BCK7"/>
<keyword evidence="1" id="KW-0479">Metal-binding</keyword>
<sequence>MAGGSSAVLRLFTSPYVLSCAVLFLCLGVCCIVQLMSCRYNRKQNGEDMPLLARSDSPVDRGDDGIAHIGTPARDFVRLSSLPPSIFRHDEDQRRCLACGEAGKCVALRPCGHVVLCRACSDYVYTCPHCGQYISGVGLRRSDDPGGRHQDAEAGRSHAY</sequence>
<protein>
    <recommendedName>
        <fullName evidence="4">RING-type domain-containing protein</fullName>
    </recommendedName>
</protein>
<keyword evidence="3" id="KW-1133">Transmembrane helix</keyword>
<reference evidence="5" key="1">
    <citation type="submission" date="2021-01" db="EMBL/GenBank/DDBJ databases">
        <authorList>
            <person name="Corre E."/>
            <person name="Pelletier E."/>
            <person name="Niang G."/>
            <person name="Scheremetjew M."/>
            <person name="Finn R."/>
            <person name="Kale V."/>
            <person name="Holt S."/>
            <person name="Cochrane G."/>
            <person name="Meng A."/>
            <person name="Brown T."/>
            <person name="Cohen L."/>
        </authorList>
    </citation>
    <scope>NUCLEOTIDE SEQUENCE</scope>
    <source>
        <strain evidence="5">CCMP281</strain>
    </source>
</reference>
<keyword evidence="1" id="KW-0863">Zinc-finger</keyword>
<proteinExistence type="predicted"/>
<dbReference type="SUPFAM" id="SSF57850">
    <property type="entry name" value="RING/U-box"/>
    <property type="match status" value="1"/>
</dbReference>
<accession>A0A7S3BCK7</accession>
<evidence type="ECO:0000259" key="4">
    <source>
        <dbReference type="PROSITE" id="PS50089"/>
    </source>
</evidence>
<gene>
    <name evidence="5" type="ORF">HERI1096_LOCUS28516</name>
</gene>
<dbReference type="Gene3D" id="3.30.40.10">
    <property type="entry name" value="Zinc/RING finger domain, C3HC4 (zinc finger)"/>
    <property type="match status" value="1"/>
</dbReference>
<keyword evidence="3" id="KW-0812">Transmembrane</keyword>
<dbReference type="Pfam" id="PF13920">
    <property type="entry name" value="zf-C3HC4_3"/>
    <property type="match status" value="1"/>
</dbReference>
<dbReference type="InterPro" id="IPR001841">
    <property type="entry name" value="Znf_RING"/>
</dbReference>
<evidence type="ECO:0000256" key="2">
    <source>
        <dbReference type="SAM" id="MobiDB-lite"/>
    </source>
</evidence>
<feature type="transmembrane region" description="Helical" evidence="3">
    <location>
        <begin position="16"/>
        <end position="36"/>
    </location>
</feature>
<evidence type="ECO:0000256" key="3">
    <source>
        <dbReference type="SAM" id="Phobius"/>
    </source>
</evidence>
<feature type="domain" description="RING-type" evidence="4">
    <location>
        <begin position="96"/>
        <end position="130"/>
    </location>
</feature>
<keyword evidence="3" id="KW-0472">Membrane</keyword>
<evidence type="ECO:0000256" key="1">
    <source>
        <dbReference type="PROSITE-ProRule" id="PRU00175"/>
    </source>
</evidence>
<dbReference type="PROSITE" id="PS50089">
    <property type="entry name" value="ZF_RING_2"/>
    <property type="match status" value="1"/>
</dbReference>
<feature type="region of interest" description="Disordered" evidence="2">
    <location>
        <begin position="141"/>
        <end position="160"/>
    </location>
</feature>